<dbReference type="EMBL" id="JASCZI010181530">
    <property type="protein sequence ID" value="MED6184309.1"/>
    <property type="molecule type" value="Genomic_DNA"/>
</dbReference>
<organism evidence="1 2">
    <name type="scientific">Stylosanthes scabra</name>
    <dbReference type="NCBI Taxonomy" id="79078"/>
    <lineage>
        <taxon>Eukaryota</taxon>
        <taxon>Viridiplantae</taxon>
        <taxon>Streptophyta</taxon>
        <taxon>Embryophyta</taxon>
        <taxon>Tracheophyta</taxon>
        <taxon>Spermatophyta</taxon>
        <taxon>Magnoliopsida</taxon>
        <taxon>eudicotyledons</taxon>
        <taxon>Gunneridae</taxon>
        <taxon>Pentapetalae</taxon>
        <taxon>rosids</taxon>
        <taxon>fabids</taxon>
        <taxon>Fabales</taxon>
        <taxon>Fabaceae</taxon>
        <taxon>Papilionoideae</taxon>
        <taxon>50 kb inversion clade</taxon>
        <taxon>dalbergioids sensu lato</taxon>
        <taxon>Dalbergieae</taxon>
        <taxon>Pterocarpus clade</taxon>
        <taxon>Stylosanthes</taxon>
    </lineage>
</organism>
<proteinExistence type="predicted"/>
<keyword evidence="2" id="KW-1185">Reference proteome</keyword>
<reference evidence="1 2" key="1">
    <citation type="journal article" date="2023" name="Plants (Basel)">
        <title>Bridging the Gap: Combining Genomics and Transcriptomics Approaches to Understand Stylosanthes scabra, an Orphan Legume from the Brazilian Caatinga.</title>
        <authorList>
            <person name="Ferreira-Neto J.R.C."/>
            <person name="da Silva M.D."/>
            <person name="Binneck E."/>
            <person name="de Melo N.F."/>
            <person name="da Silva R.H."/>
            <person name="de Melo A.L.T.M."/>
            <person name="Pandolfi V."/>
            <person name="Bustamante F.O."/>
            <person name="Brasileiro-Vidal A.C."/>
            <person name="Benko-Iseppon A.M."/>
        </authorList>
    </citation>
    <scope>NUCLEOTIDE SEQUENCE [LARGE SCALE GENOMIC DNA]</scope>
    <source>
        <tissue evidence="1">Leaves</tissue>
    </source>
</reference>
<evidence type="ECO:0000313" key="2">
    <source>
        <dbReference type="Proteomes" id="UP001341840"/>
    </source>
</evidence>
<dbReference type="Proteomes" id="UP001341840">
    <property type="component" value="Unassembled WGS sequence"/>
</dbReference>
<accession>A0ABU6WES4</accession>
<evidence type="ECO:0000313" key="1">
    <source>
        <dbReference type="EMBL" id="MED6184309.1"/>
    </source>
</evidence>
<protein>
    <submittedName>
        <fullName evidence="1">Uncharacterized protein</fullName>
    </submittedName>
</protein>
<feature type="non-terminal residue" evidence="1">
    <location>
        <position position="105"/>
    </location>
</feature>
<gene>
    <name evidence="1" type="ORF">PIB30_046251</name>
</gene>
<comment type="caution">
    <text evidence="1">The sequence shown here is derived from an EMBL/GenBank/DDBJ whole genome shotgun (WGS) entry which is preliminary data.</text>
</comment>
<sequence length="105" mass="11554">MKVMFVGNGIFSILSVKGFDMARLPTSEPPVQLLLPQLPISELFNSRKPSSHPNQALHVNDDKLIKVKGHPFSPVMVATQAAKECHPPASQVSPRREQEILTIMG</sequence>
<name>A0ABU6WES4_9FABA</name>